<name>A0AAE0MML1_9PEZI</name>
<evidence type="ECO:0000256" key="1">
    <source>
        <dbReference type="SAM" id="MobiDB-lite"/>
    </source>
</evidence>
<feature type="compositionally biased region" description="Low complexity" evidence="1">
    <location>
        <begin position="174"/>
        <end position="190"/>
    </location>
</feature>
<sequence>MAKTKTREEVKDMWWKVMAKILLAEHRERREKEEVASTWERARSAASVTEGTSRPSSPISFVSSEGTDSSLRPEDCFSTVSGGSVHSEDDGEDEEAVQAASNDSSNPEFDEWYAEWFSQWVLETSRKLRSPESESRFSSYSISSSAASSVNGSDHHEEEVEGNASDEEEDINMIRTRPSTPTPFSSPIIIAVRGRDRYRRRLSLSGSSSSDSSPSPPTRRNSSIPPSSPAYRSPSRRRRRLPSPFCTTKGLPNPSSPIFRRRTPSPLNINHFPLPPSTLLSPVFPTASSPSSHPSSRSSSRSNSRPCCRSPSQSPSRSPSRPSSPLSSRPSSPTATQHFQVQDQWQHKGRPMNAKTEDYLSNAHLLRFPATVSARLMMTAETLGVAGEGKRKLRTPTVSEPVNEAKWRRASEEVKGFDWGFGMGRVVVLYGDV</sequence>
<gene>
    <name evidence="2" type="ORF">B0H65DRAFT_512034</name>
</gene>
<dbReference type="GeneID" id="87865697"/>
<organism evidence="2 3">
    <name type="scientific">Neurospora tetraspora</name>
    <dbReference type="NCBI Taxonomy" id="94610"/>
    <lineage>
        <taxon>Eukaryota</taxon>
        <taxon>Fungi</taxon>
        <taxon>Dikarya</taxon>
        <taxon>Ascomycota</taxon>
        <taxon>Pezizomycotina</taxon>
        <taxon>Sordariomycetes</taxon>
        <taxon>Sordariomycetidae</taxon>
        <taxon>Sordariales</taxon>
        <taxon>Sordariaceae</taxon>
        <taxon>Neurospora</taxon>
    </lineage>
</organism>
<feature type="compositionally biased region" description="Low complexity" evidence="1">
    <location>
        <begin position="53"/>
        <end position="64"/>
    </location>
</feature>
<feature type="compositionally biased region" description="Low complexity" evidence="1">
    <location>
        <begin position="288"/>
        <end position="333"/>
    </location>
</feature>
<comment type="caution">
    <text evidence="2">The sequence shown here is derived from an EMBL/GenBank/DDBJ whole genome shotgun (WGS) entry which is preliminary data.</text>
</comment>
<dbReference type="RefSeq" id="XP_062677597.1">
    <property type="nucleotide sequence ID" value="XM_062828543.1"/>
</dbReference>
<feature type="region of interest" description="Disordered" evidence="1">
    <location>
        <begin position="27"/>
        <end position="107"/>
    </location>
</feature>
<protein>
    <submittedName>
        <fullName evidence="2">Uncharacterized protein</fullName>
    </submittedName>
</protein>
<keyword evidence="3" id="KW-1185">Reference proteome</keyword>
<dbReference type="EMBL" id="JAUEPP010000008">
    <property type="protein sequence ID" value="KAK3338146.1"/>
    <property type="molecule type" value="Genomic_DNA"/>
</dbReference>
<dbReference type="Proteomes" id="UP001278500">
    <property type="component" value="Unassembled WGS sequence"/>
</dbReference>
<dbReference type="AlphaFoldDB" id="A0AAE0MML1"/>
<accession>A0AAE0MML1</accession>
<evidence type="ECO:0000313" key="2">
    <source>
        <dbReference type="EMBL" id="KAK3338146.1"/>
    </source>
</evidence>
<reference evidence="2" key="2">
    <citation type="submission" date="2023-06" db="EMBL/GenBank/DDBJ databases">
        <authorList>
            <consortium name="Lawrence Berkeley National Laboratory"/>
            <person name="Haridas S."/>
            <person name="Hensen N."/>
            <person name="Bonometti L."/>
            <person name="Westerberg I."/>
            <person name="Brannstrom I.O."/>
            <person name="Guillou S."/>
            <person name="Cros-Aarteil S."/>
            <person name="Calhoun S."/>
            <person name="Kuo A."/>
            <person name="Mondo S."/>
            <person name="Pangilinan J."/>
            <person name="Riley R."/>
            <person name="Labutti K."/>
            <person name="Andreopoulos B."/>
            <person name="Lipzen A."/>
            <person name="Chen C."/>
            <person name="Yanf M."/>
            <person name="Daum C."/>
            <person name="Ng V."/>
            <person name="Clum A."/>
            <person name="Steindorff A."/>
            <person name="Ohm R."/>
            <person name="Martin F."/>
            <person name="Silar P."/>
            <person name="Natvig D."/>
            <person name="Lalanne C."/>
            <person name="Gautier V."/>
            <person name="Ament-Velasquez S.L."/>
            <person name="Kruys A."/>
            <person name="Hutchinson M.I."/>
            <person name="Powell A.J."/>
            <person name="Barry K."/>
            <person name="Miller A.N."/>
            <person name="Grigoriev I.V."/>
            <person name="Debuchy R."/>
            <person name="Gladieux P."/>
            <person name="Thoren M.H."/>
            <person name="Johannesson H."/>
        </authorList>
    </citation>
    <scope>NUCLEOTIDE SEQUENCE</scope>
    <source>
        <strain evidence="2">CBS 560.94</strain>
    </source>
</reference>
<feature type="compositionally biased region" description="Acidic residues" evidence="1">
    <location>
        <begin position="159"/>
        <end position="171"/>
    </location>
</feature>
<feature type="region of interest" description="Disordered" evidence="1">
    <location>
        <begin position="127"/>
        <end position="349"/>
    </location>
</feature>
<feature type="compositionally biased region" description="Basic and acidic residues" evidence="1">
    <location>
        <begin position="27"/>
        <end position="43"/>
    </location>
</feature>
<evidence type="ECO:0000313" key="3">
    <source>
        <dbReference type="Proteomes" id="UP001278500"/>
    </source>
</evidence>
<reference evidence="2" key="1">
    <citation type="journal article" date="2023" name="Mol. Phylogenet. Evol.">
        <title>Genome-scale phylogeny and comparative genomics of the fungal order Sordariales.</title>
        <authorList>
            <person name="Hensen N."/>
            <person name="Bonometti L."/>
            <person name="Westerberg I."/>
            <person name="Brannstrom I.O."/>
            <person name="Guillou S."/>
            <person name="Cros-Aarteil S."/>
            <person name="Calhoun S."/>
            <person name="Haridas S."/>
            <person name="Kuo A."/>
            <person name="Mondo S."/>
            <person name="Pangilinan J."/>
            <person name="Riley R."/>
            <person name="LaButti K."/>
            <person name="Andreopoulos B."/>
            <person name="Lipzen A."/>
            <person name="Chen C."/>
            <person name="Yan M."/>
            <person name="Daum C."/>
            <person name="Ng V."/>
            <person name="Clum A."/>
            <person name="Steindorff A."/>
            <person name="Ohm R.A."/>
            <person name="Martin F."/>
            <person name="Silar P."/>
            <person name="Natvig D.O."/>
            <person name="Lalanne C."/>
            <person name="Gautier V."/>
            <person name="Ament-Velasquez S.L."/>
            <person name="Kruys A."/>
            <person name="Hutchinson M.I."/>
            <person name="Powell A.J."/>
            <person name="Barry K."/>
            <person name="Miller A.N."/>
            <person name="Grigoriev I.V."/>
            <person name="Debuchy R."/>
            <person name="Gladieux P."/>
            <person name="Hiltunen Thoren M."/>
            <person name="Johannesson H."/>
        </authorList>
    </citation>
    <scope>NUCLEOTIDE SEQUENCE</scope>
    <source>
        <strain evidence="2">CBS 560.94</strain>
    </source>
</reference>
<feature type="compositionally biased region" description="Low complexity" evidence="1">
    <location>
        <begin position="136"/>
        <end position="152"/>
    </location>
</feature>
<proteinExistence type="predicted"/>
<feature type="compositionally biased region" description="Low complexity" evidence="1">
    <location>
        <begin position="203"/>
        <end position="233"/>
    </location>
</feature>
<feature type="compositionally biased region" description="Polar residues" evidence="1">
    <location>
        <begin position="334"/>
        <end position="344"/>
    </location>
</feature>